<gene>
    <name evidence="3" type="ORF">P4S50_01760</name>
</gene>
<feature type="transmembrane region" description="Helical" evidence="1">
    <location>
        <begin position="138"/>
        <end position="158"/>
    </location>
</feature>
<sequence length="364" mass="39694">MRKYILLIILALFASVFNVYADEESIMYTEKAVILEVENSKDVNFENNGQDIQYVKLKIMSGKYKNKVMDTINNLSGNPAYDIKVKENDKVVVVIEEESDGYINAYISEYLRQDYILYLSIMFILFILVVGKQKGIKSVITLTITLFAVLKILLPLILKGFNPILTTICVSIGITGITLFIISGINTKSISAIIGTTGGVLTSGLLAYYVGSKIKLTGLNSEEAIMLSTIGDSINLDFKSLLFAGIIMGALGAVMDVGMSIASSIEEIHKANPSLSKKELFASGMNVGRDIMGTMTNTLILAYTGSSIPLLLLFMYHEPSIVKILNLDIIATEVVRSLSGSIGLIIAIPLTALVSSMLIKNKKE</sequence>
<dbReference type="Pfam" id="PF07907">
    <property type="entry name" value="YibE_F"/>
    <property type="match status" value="1"/>
</dbReference>
<dbReference type="RefSeq" id="WP_277732795.1">
    <property type="nucleotide sequence ID" value="NZ_CP120733.1"/>
</dbReference>
<feature type="transmembrane region" description="Helical" evidence="1">
    <location>
        <begin position="192"/>
        <end position="211"/>
    </location>
</feature>
<keyword evidence="1" id="KW-0472">Membrane</keyword>
<keyword evidence="1" id="KW-0812">Transmembrane</keyword>
<dbReference type="PANTHER" id="PTHR41771:SF1">
    <property type="entry name" value="MEMBRANE PROTEIN"/>
    <property type="match status" value="1"/>
</dbReference>
<organism evidence="3 4">
    <name type="scientific">Tepidibacter hydrothermalis</name>
    <dbReference type="NCBI Taxonomy" id="3036126"/>
    <lineage>
        <taxon>Bacteria</taxon>
        <taxon>Bacillati</taxon>
        <taxon>Bacillota</taxon>
        <taxon>Clostridia</taxon>
        <taxon>Peptostreptococcales</taxon>
        <taxon>Peptostreptococcaceae</taxon>
        <taxon>Tepidibacter</taxon>
    </lineage>
</organism>
<keyword evidence="1" id="KW-1133">Transmembrane helix</keyword>
<feature type="transmembrane region" description="Helical" evidence="1">
    <location>
        <begin position="115"/>
        <end position="131"/>
    </location>
</feature>
<evidence type="ECO:0000313" key="4">
    <source>
        <dbReference type="Proteomes" id="UP001222800"/>
    </source>
</evidence>
<keyword evidence="2" id="KW-0732">Signal</keyword>
<dbReference type="InterPro" id="IPR012507">
    <property type="entry name" value="YibE_F"/>
</dbReference>
<feature type="transmembrane region" description="Helical" evidence="1">
    <location>
        <begin position="337"/>
        <end position="359"/>
    </location>
</feature>
<keyword evidence="4" id="KW-1185">Reference proteome</keyword>
<name>A0ABY8EGD8_9FIRM</name>
<dbReference type="EMBL" id="CP120733">
    <property type="protein sequence ID" value="WFD10829.1"/>
    <property type="molecule type" value="Genomic_DNA"/>
</dbReference>
<dbReference type="Proteomes" id="UP001222800">
    <property type="component" value="Chromosome"/>
</dbReference>
<proteinExistence type="predicted"/>
<evidence type="ECO:0000313" key="3">
    <source>
        <dbReference type="EMBL" id="WFD10829.1"/>
    </source>
</evidence>
<dbReference type="PANTHER" id="PTHR41771">
    <property type="entry name" value="MEMBRANE PROTEIN-RELATED"/>
    <property type="match status" value="1"/>
</dbReference>
<evidence type="ECO:0000256" key="1">
    <source>
        <dbReference type="SAM" id="Phobius"/>
    </source>
</evidence>
<feature type="transmembrane region" description="Helical" evidence="1">
    <location>
        <begin position="299"/>
        <end position="317"/>
    </location>
</feature>
<feature type="signal peptide" evidence="2">
    <location>
        <begin position="1"/>
        <end position="21"/>
    </location>
</feature>
<reference evidence="3 4" key="1">
    <citation type="submission" date="2023-03" db="EMBL/GenBank/DDBJ databases">
        <title>Complete genome sequence of Tepidibacter sp. SWIR-1, isolated from a deep-sea hydrothermal vent.</title>
        <authorList>
            <person name="Li X."/>
        </authorList>
    </citation>
    <scope>NUCLEOTIDE SEQUENCE [LARGE SCALE GENOMIC DNA]</scope>
    <source>
        <strain evidence="3 4">SWIR-1</strain>
    </source>
</reference>
<feature type="chain" id="PRO_5047077143" evidence="2">
    <location>
        <begin position="22"/>
        <end position="364"/>
    </location>
</feature>
<protein>
    <submittedName>
        <fullName evidence="3">YibE/F family protein</fullName>
    </submittedName>
</protein>
<accession>A0ABY8EGD8</accession>
<evidence type="ECO:0000256" key="2">
    <source>
        <dbReference type="SAM" id="SignalP"/>
    </source>
</evidence>
<feature type="transmembrane region" description="Helical" evidence="1">
    <location>
        <begin position="164"/>
        <end position="185"/>
    </location>
</feature>
<feature type="transmembrane region" description="Helical" evidence="1">
    <location>
        <begin position="241"/>
        <end position="262"/>
    </location>
</feature>